<accession>A0AC34R6K7</accession>
<dbReference type="WBParaSite" id="JU765_v2.g3953.t2">
    <property type="protein sequence ID" value="JU765_v2.g3953.t2"/>
    <property type="gene ID" value="JU765_v2.g3953"/>
</dbReference>
<organism evidence="1 2">
    <name type="scientific">Panagrolaimus sp. JU765</name>
    <dbReference type="NCBI Taxonomy" id="591449"/>
    <lineage>
        <taxon>Eukaryota</taxon>
        <taxon>Metazoa</taxon>
        <taxon>Ecdysozoa</taxon>
        <taxon>Nematoda</taxon>
        <taxon>Chromadorea</taxon>
        <taxon>Rhabditida</taxon>
        <taxon>Tylenchina</taxon>
        <taxon>Panagrolaimomorpha</taxon>
        <taxon>Panagrolaimoidea</taxon>
        <taxon>Panagrolaimidae</taxon>
        <taxon>Panagrolaimus</taxon>
    </lineage>
</organism>
<proteinExistence type="predicted"/>
<name>A0AC34R6K7_9BILA</name>
<protein>
    <submittedName>
        <fullName evidence="2">Uncharacterized protein</fullName>
    </submittedName>
</protein>
<evidence type="ECO:0000313" key="2">
    <source>
        <dbReference type="WBParaSite" id="JU765_v2.g3953.t2"/>
    </source>
</evidence>
<evidence type="ECO:0000313" key="1">
    <source>
        <dbReference type="Proteomes" id="UP000887576"/>
    </source>
</evidence>
<sequence length="228" mass="26167">MDSEMTLLTPQPFDESEIEAAKKLRIKLAEILPPEFDSDFFLARWLRAYKDDEKGLELKLTELIEHRRAIGYDSGDIVDKSRQLEFAKKTFERFFISQLKMDVYSDNVAVFVQKMEGCDLKEITKVIPLSYITKVIPLSYVLHSYFILHEAFQRAMARKEAETGKPAAVAVVLDLKDDHAVLDASARSFVADVAAGQAHCRRQNTVQNCFHHKNRRHSQVFEARIDSS</sequence>
<dbReference type="Proteomes" id="UP000887576">
    <property type="component" value="Unplaced"/>
</dbReference>
<reference evidence="2" key="1">
    <citation type="submission" date="2022-11" db="UniProtKB">
        <authorList>
            <consortium name="WormBaseParasite"/>
        </authorList>
    </citation>
    <scope>IDENTIFICATION</scope>
</reference>